<evidence type="ECO:0000313" key="2">
    <source>
        <dbReference type="Proteomes" id="UP000472273"/>
    </source>
</evidence>
<evidence type="ECO:0000313" key="1">
    <source>
        <dbReference type="Ensembl" id="ENSPTXP00000012727.1"/>
    </source>
</evidence>
<reference evidence="1" key="2">
    <citation type="submission" date="2025-09" db="UniProtKB">
        <authorList>
            <consortium name="Ensembl"/>
        </authorList>
    </citation>
    <scope>IDENTIFICATION</scope>
</reference>
<organism evidence="1 2">
    <name type="scientific">Pseudonaja textilis</name>
    <name type="common">Eastern brown snake</name>
    <dbReference type="NCBI Taxonomy" id="8673"/>
    <lineage>
        <taxon>Eukaryota</taxon>
        <taxon>Metazoa</taxon>
        <taxon>Chordata</taxon>
        <taxon>Craniata</taxon>
        <taxon>Vertebrata</taxon>
        <taxon>Euteleostomi</taxon>
        <taxon>Lepidosauria</taxon>
        <taxon>Squamata</taxon>
        <taxon>Bifurcata</taxon>
        <taxon>Unidentata</taxon>
        <taxon>Episquamata</taxon>
        <taxon>Toxicofera</taxon>
        <taxon>Serpentes</taxon>
        <taxon>Colubroidea</taxon>
        <taxon>Elapidae</taxon>
        <taxon>Hydrophiinae</taxon>
        <taxon>Pseudonaja</taxon>
    </lineage>
</organism>
<dbReference type="Ensembl" id="ENSPTXT00000013135.1">
    <property type="protein sequence ID" value="ENSPTXP00000012727.1"/>
    <property type="gene ID" value="ENSPTXG00000008932.1"/>
</dbReference>
<sequence>QETVSSSPFSLYFVPFLSNGTPGVSVLSVVVETSPGVTEVMFVEKEPAERHTIISWEQVLRPPFAFSLLSCVTESQCGLVVKASS</sequence>
<accession>A0A670YLZ8</accession>
<reference evidence="1" key="1">
    <citation type="submission" date="2025-08" db="UniProtKB">
        <authorList>
            <consortium name="Ensembl"/>
        </authorList>
    </citation>
    <scope>IDENTIFICATION</scope>
</reference>
<proteinExistence type="predicted"/>
<dbReference type="Proteomes" id="UP000472273">
    <property type="component" value="Unplaced"/>
</dbReference>
<dbReference type="AlphaFoldDB" id="A0A670YLZ8"/>
<name>A0A670YLZ8_PSETE</name>
<keyword evidence="2" id="KW-1185">Reference proteome</keyword>
<protein>
    <submittedName>
        <fullName evidence="1">Uncharacterized protein</fullName>
    </submittedName>
</protein>